<evidence type="ECO:0000256" key="1">
    <source>
        <dbReference type="ARBA" id="ARBA00004651"/>
    </source>
</evidence>
<dbReference type="Proteomes" id="UP000014216">
    <property type="component" value="Unassembled WGS sequence"/>
</dbReference>
<feature type="transmembrane region" description="Helical" evidence="7">
    <location>
        <begin position="165"/>
        <end position="190"/>
    </location>
</feature>
<dbReference type="GO" id="GO:0005886">
    <property type="term" value="C:plasma membrane"/>
    <property type="evidence" value="ECO:0007669"/>
    <property type="project" value="UniProtKB-SubCell"/>
</dbReference>
<feature type="transmembrane region" description="Helical" evidence="7">
    <location>
        <begin position="97"/>
        <end position="124"/>
    </location>
</feature>
<keyword evidence="4 7" id="KW-0812">Transmembrane</keyword>
<evidence type="ECO:0000256" key="4">
    <source>
        <dbReference type="ARBA" id="ARBA00022692"/>
    </source>
</evidence>
<comment type="subcellular location">
    <subcellularLocation>
        <location evidence="1">Cell membrane</location>
        <topology evidence="1">Multi-pass membrane protein</topology>
    </subcellularLocation>
</comment>
<evidence type="ECO:0000313" key="8">
    <source>
        <dbReference type="EMBL" id="EMS79542.1"/>
    </source>
</evidence>
<evidence type="ECO:0000256" key="2">
    <source>
        <dbReference type="ARBA" id="ARBA00007430"/>
    </source>
</evidence>
<feature type="transmembrane region" description="Helical" evidence="7">
    <location>
        <begin position="376"/>
        <end position="395"/>
    </location>
</feature>
<gene>
    <name evidence="8" type="ORF">Dpo_4c00890</name>
</gene>
<dbReference type="EMBL" id="APJX01000004">
    <property type="protein sequence ID" value="EMS79542.1"/>
    <property type="molecule type" value="Genomic_DNA"/>
</dbReference>
<comment type="caution">
    <text evidence="8">The sequence shown here is derived from an EMBL/GenBank/DDBJ whole genome shotgun (WGS) entry which is preliminary data.</text>
</comment>
<protein>
    <submittedName>
        <fullName evidence="8">Putative polysaccharide export transporter</fullName>
    </submittedName>
</protein>
<evidence type="ECO:0000256" key="6">
    <source>
        <dbReference type="ARBA" id="ARBA00023136"/>
    </source>
</evidence>
<feature type="transmembrane region" description="Helical" evidence="7">
    <location>
        <begin position="136"/>
        <end position="153"/>
    </location>
</feature>
<feature type="transmembrane region" description="Helical" evidence="7">
    <location>
        <begin position="308"/>
        <end position="332"/>
    </location>
</feature>
<dbReference type="PANTHER" id="PTHR30250">
    <property type="entry name" value="PST FAMILY PREDICTED COLANIC ACID TRANSPORTER"/>
    <property type="match status" value="1"/>
</dbReference>
<reference evidence="8 9" key="1">
    <citation type="journal article" date="2013" name="Genome Announc.">
        <title>Draft Genome Sequence of Desulfotignum phosphitoxidans DSM 13687 Strain FiPS-3.</title>
        <authorList>
            <person name="Poehlein A."/>
            <person name="Daniel R."/>
            <person name="Simeonova D.D."/>
        </authorList>
    </citation>
    <scope>NUCLEOTIDE SEQUENCE [LARGE SCALE GENOMIC DNA]</scope>
    <source>
        <strain evidence="8 9">DSM 13687</strain>
    </source>
</reference>
<feature type="transmembrane region" description="Helical" evidence="7">
    <location>
        <begin position="401"/>
        <end position="423"/>
    </location>
</feature>
<dbReference type="OrthoDB" id="8538786at2"/>
<feature type="transmembrane region" description="Helical" evidence="7">
    <location>
        <begin position="435"/>
        <end position="454"/>
    </location>
</feature>
<dbReference type="AlphaFoldDB" id="S0G513"/>
<dbReference type="Pfam" id="PF13440">
    <property type="entry name" value="Polysacc_synt_3"/>
    <property type="match status" value="1"/>
</dbReference>
<dbReference type="CDD" id="cd13127">
    <property type="entry name" value="MATE_tuaB_like"/>
    <property type="match status" value="1"/>
</dbReference>
<evidence type="ECO:0000256" key="7">
    <source>
        <dbReference type="SAM" id="Phobius"/>
    </source>
</evidence>
<evidence type="ECO:0000256" key="5">
    <source>
        <dbReference type="ARBA" id="ARBA00022989"/>
    </source>
</evidence>
<keyword evidence="6 7" id="KW-0472">Membrane</keyword>
<comment type="similarity">
    <text evidence="2">Belongs to the polysaccharide synthase family.</text>
</comment>
<keyword evidence="9" id="KW-1185">Reference proteome</keyword>
<organism evidence="8 9">
    <name type="scientific">Desulfotignum phosphitoxidans DSM 13687</name>
    <dbReference type="NCBI Taxonomy" id="1286635"/>
    <lineage>
        <taxon>Bacteria</taxon>
        <taxon>Pseudomonadati</taxon>
        <taxon>Thermodesulfobacteriota</taxon>
        <taxon>Desulfobacteria</taxon>
        <taxon>Desulfobacterales</taxon>
        <taxon>Desulfobacteraceae</taxon>
        <taxon>Desulfotignum</taxon>
    </lineage>
</organism>
<feature type="transmembrane region" description="Helical" evidence="7">
    <location>
        <begin position="37"/>
        <end position="55"/>
    </location>
</feature>
<dbReference type="RefSeq" id="WP_006965780.1">
    <property type="nucleotide sequence ID" value="NZ_APJX01000004.1"/>
</dbReference>
<feature type="transmembrane region" description="Helical" evidence="7">
    <location>
        <begin position="338"/>
        <end position="356"/>
    </location>
</feature>
<feature type="transmembrane region" description="Helical" evidence="7">
    <location>
        <begin position="466"/>
        <end position="487"/>
    </location>
</feature>
<dbReference type="PANTHER" id="PTHR30250:SF10">
    <property type="entry name" value="LIPOPOLYSACCHARIDE BIOSYNTHESIS PROTEIN WZXC"/>
    <property type="match status" value="1"/>
</dbReference>
<sequence length="509" mass="56034">MGFSRKPPSFYFQEDRYPDQIGRKTVHSYLYATGSNAVRFFINIASVFILARLLMPEDFGYVAMAAAFVSTPKMVTGQALSMGIIQSPEINPDQLNGFFWVCLGLTAAITGLSVACSPLVAWFFNEPKLTDMVRMMSLMILFTGVCAIHYALLNRTMQFGVISGIDLISGILSKGVAVVLAVLGFGYWALVMLPVSHEGIRAVLLWAACSFTPKFRQMNFQGKSLLKLGSTLSVAGIITSFANEMDRILIGKFLTPQMLGIYSRSSALGEMPGKFIAWPLGRIAVSALSRLQQDPKEFQRFFLLLTQAYFLLIIPVFVWAFVSGDAIVLLILGDNWQAAIPVFKILVFYFLFKNLARPFEWLLTATYASGTTARQIYVWTFSRNICFVAGVAAGLPRGGTGVAIAVAAAFLLFLLGSIYFFSSASFYDRPAFARLLLKIGVPGLISLCAALLIIKQTALIHAFSHLTASCICFALVQGVFFLSFLCIPGSRDTLKNMIRTLKTTLTQRK</sequence>
<evidence type="ECO:0000313" key="9">
    <source>
        <dbReference type="Proteomes" id="UP000014216"/>
    </source>
</evidence>
<name>S0G513_9BACT</name>
<dbReference type="InterPro" id="IPR050833">
    <property type="entry name" value="Poly_Biosynth_Transport"/>
</dbReference>
<evidence type="ECO:0000256" key="3">
    <source>
        <dbReference type="ARBA" id="ARBA00022475"/>
    </source>
</evidence>
<proteinExistence type="inferred from homology"/>
<keyword evidence="5 7" id="KW-1133">Transmembrane helix</keyword>
<keyword evidence="3" id="KW-1003">Cell membrane</keyword>
<accession>S0G513</accession>
<feature type="transmembrane region" description="Helical" evidence="7">
    <location>
        <begin position="224"/>
        <end position="242"/>
    </location>
</feature>